<dbReference type="EMBL" id="LAJY01000555">
    <property type="protein sequence ID" value="KJV08506.1"/>
    <property type="molecule type" value="Genomic_DNA"/>
</dbReference>
<name>A0A0F3IP47_9PROT</name>
<proteinExistence type="predicted"/>
<dbReference type="InterPro" id="IPR038188">
    <property type="entry name" value="TorS_sensor_sf"/>
</dbReference>
<comment type="caution">
    <text evidence="2">The sequence shown here is derived from an EMBL/GenBank/DDBJ whole genome shotgun (WGS) entry which is preliminary data.</text>
</comment>
<protein>
    <recommendedName>
        <fullName evidence="4">Chemotaxis methyl-accepting receptor HlyB-like 4HB MCP domain-containing protein</fullName>
    </recommendedName>
</protein>
<reference evidence="2 3" key="1">
    <citation type="submission" date="2015-03" db="EMBL/GenBank/DDBJ databases">
        <title>Draft genome sequence of Elstera litoralis.</title>
        <authorList>
            <person name="Rahalkar M.C."/>
            <person name="Dhakephalkar P.K."/>
            <person name="Pore S.D."/>
            <person name="Arora P."/>
            <person name="Kapse N.G."/>
            <person name="Pandit P.S."/>
        </authorList>
    </citation>
    <scope>NUCLEOTIDE SEQUENCE [LARGE SCALE GENOMIC DNA]</scope>
    <source>
        <strain evidence="2 3">Dia-1</strain>
    </source>
</reference>
<dbReference type="AlphaFoldDB" id="A0A0F3IP47"/>
<accession>A0A0F3IP47</accession>
<keyword evidence="1" id="KW-0732">Signal</keyword>
<feature type="chain" id="PRO_5002462257" description="Chemotaxis methyl-accepting receptor HlyB-like 4HB MCP domain-containing protein" evidence="1">
    <location>
        <begin position="21"/>
        <end position="197"/>
    </location>
</feature>
<evidence type="ECO:0000256" key="1">
    <source>
        <dbReference type="SAM" id="SignalP"/>
    </source>
</evidence>
<evidence type="ECO:0000313" key="3">
    <source>
        <dbReference type="Proteomes" id="UP000033774"/>
    </source>
</evidence>
<sequence length="197" mass="21364">MRLTIKAKLFVALAGLAALAAVGGGAALWAYNSIGVAFTIVQDENLPAVAVAGDLKAEANAIAASAPALADAPDLANLEASKITLDNRIEKLWDLTRKLKSNERLTEMVKQFNEQVSAVHKAREGYLNAEEDLRARLANITVTSRVLNDRLAPINEKARFHLSLSLTEVPLELSNDFEKGLSMLQGLAETHFPLYEE</sequence>
<evidence type="ECO:0000313" key="2">
    <source>
        <dbReference type="EMBL" id="KJV08506.1"/>
    </source>
</evidence>
<evidence type="ECO:0008006" key="4">
    <source>
        <dbReference type="Google" id="ProtNLM"/>
    </source>
</evidence>
<feature type="signal peptide" evidence="1">
    <location>
        <begin position="1"/>
        <end position="20"/>
    </location>
</feature>
<keyword evidence="3" id="KW-1185">Reference proteome</keyword>
<feature type="non-terminal residue" evidence="2">
    <location>
        <position position="197"/>
    </location>
</feature>
<dbReference type="Proteomes" id="UP000033774">
    <property type="component" value="Unassembled WGS sequence"/>
</dbReference>
<organism evidence="2 3">
    <name type="scientific">Elstera litoralis</name>
    <dbReference type="NCBI Taxonomy" id="552518"/>
    <lineage>
        <taxon>Bacteria</taxon>
        <taxon>Pseudomonadati</taxon>
        <taxon>Pseudomonadota</taxon>
        <taxon>Alphaproteobacteria</taxon>
        <taxon>Rhodospirillales</taxon>
        <taxon>Rhodospirillaceae</taxon>
        <taxon>Elstera</taxon>
    </lineage>
</organism>
<gene>
    <name evidence="2" type="ORF">VZ95_17340</name>
</gene>
<dbReference type="Gene3D" id="1.20.58.920">
    <property type="match status" value="1"/>
</dbReference>